<sequence>MAYYTQSIKALGLVAALMLPAVALAAGEPAMVKGDVLVDHKGMTLYTYDKDDDSKSMCNDKCAENWPPLKAESTATPSGEWTVITRDDGASQWAYDGDPLYTFVGDKKAGDKTGDGKGGVWKIAKP</sequence>
<dbReference type="EMBL" id="JABWQX010000013">
    <property type="protein sequence ID" value="MBC3398127.1"/>
    <property type="molecule type" value="Genomic_DNA"/>
</dbReference>
<dbReference type="AlphaFoldDB" id="A0A923FS99"/>
<dbReference type="EMBL" id="JABWQX020000003">
    <property type="protein sequence ID" value="MBV4554102.1"/>
    <property type="molecule type" value="Genomic_DNA"/>
</dbReference>
<reference evidence="2" key="2">
    <citation type="submission" date="2020-07" db="EMBL/GenBank/DDBJ databases">
        <authorList>
            <person name="Lood C."/>
            <person name="Girard L."/>
        </authorList>
    </citation>
    <scope>NUCLEOTIDE SEQUENCE</scope>
    <source>
        <strain evidence="2">SWRI102</strain>
    </source>
</reference>
<dbReference type="Pfam" id="PF03640">
    <property type="entry name" value="Lipoprotein_15"/>
    <property type="match status" value="2"/>
</dbReference>
<comment type="caution">
    <text evidence="2">The sequence shown here is derived from an EMBL/GenBank/DDBJ whole genome shotgun (WGS) entry which is preliminary data.</text>
</comment>
<dbReference type="PANTHER" id="PTHR39335">
    <property type="entry name" value="BLL4220 PROTEIN"/>
    <property type="match status" value="1"/>
</dbReference>
<name>A0A923FS99_9PSED</name>
<accession>A0A923FS99</accession>
<dbReference type="InterPro" id="IPR005297">
    <property type="entry name" value="Lipoprotein_repeat"/>
</dbReference>
<dbReference type="PANTHER" id="PTHR39335:SF1">
    <property type="entry name" value="BLL4220 PROTEIN"/>
    <property type="match status" value="1"/>
</dbReference>
<reference evidence="2 4" key="1">
    <citation type="journal article" date="2020" name="Microorganisms">
        <title>Reliable Identification of Environmental Pseudomonas Isolates Using the rpoD Gene.</title>
        <authorList>
            <consortium name="The Broad Institute Genome Sequencing Platform"/>
            <person name="Girard L."/>
            <person name="Lood C."/>
            <person name="Rokni-Zadeh H."/>
            <person name="van Noort V."/>
            <person name="Lavigne R."/>
            <person name="De Mot R."/>
        </authorList>
    </citation>
    <scope>NUCLEOTIDE SEQUENCE</scope>
    <source>
        <strain evidence="2 4">SWRI102</strain>
    </source>
</reference>
<evidence type="ECO:0000313" key="2">
    <source>
        <dbReference type="EMBL" id="MBC3398127.1"/>
    </source>
</evidence>
<evidence type="ECO:0008006" key="5">
    <source>
        <dbReference type="Google" id="ProtNLM"/>
    </source>
</evidence>
<gene>
    <name evidence="3" type="ORF">HU742_023445</name>
    <name evidence="2" type="ORF">HU742_23185</name>
</gene>
<protein>
    <recommendedName>
        <fullName evidence="5">Lipoprotein with Yx(FWY)xxD motif</fullName>
    </recommendedName>
</protein>
<dbReference type="Proteomes" id="UP000659438">
    <property type="component" value="Unassembled WGS sequence"/>
</dbReference>
<organism evidence="2">
    <name type="scientific">Pseudomonas marvdashtae</name>
    <dbReference type="NCBI Taxonomy" id="2745500"/>
    <lineage>
        <taxon>Bacteria</taxon>
        <taxon>Pseudomonadati</taxon>
        <taxon>Pseudomonadota</taxon>
        <taxon>Gammaproteobacteria</taxon>
        <taxon>Pseudomonadales</taxon>
        <taxon>Pseudomonadaceae</taxon>
        <taxon>Pseudomonas</taxon>
    </lineage>
</organism>
<evidence type="ECO:0000313" key="3">
    <source>
        <dbReference type="EMBL" id="MBV4554102.1"/>
    </source>
</evidence>
<evidence type="ECO:0000313" key="4">
    <source>
        <dbReference type="Proteomes" id="UP000659438"/>
    </source>
</evidence>
<dbReference type="GO" id="GO:0043448">
    <property type="term" value="P:alkane catabolic process"/>
    <property type="evidence" value="ECO:0007669"/>
    <property type="project" value="TreeGrafter"/>
</dbReference>
<reference evidence="3" key="3">
    <citation type="submission" date="2021-06" db="EMBL/GenBank/DDBJ databases">
        <title>Updating the genus Pseudomonas: Description of 43 new species and partition of the Pseudomonas putida group.</title>
        <authorList>
            <person name="Girard L."/>
            <person name="Lood C."/>
            <person name="Vandamme P."/>
            <person name="Rokni-Zadeh H."/>
            <person name="Van Noort V."/>
            <person name="Hofte M."/>
            <person name="Lavigne R."/>
            <person name="De Mot R."/>
        </authorList>
    </citation>
    <scope>NUCLEOTIDE SEQUENCE</scope>
    <source>
        <strain evidence="3">SWRI102</strain>
    </source>
</reference>
<dbReference type="PIRSF" id="PIRSF029720">
    <property type="entry name" value="UCP029720"/>
    <property type="match status" value="1"/>
</dbReference>
<proteinExistence type="predicted"/>
<keyword evidence="1" id="KW-0732">Signal</keyword>
<evidence type="ECO:0000256" key="1">
    <source>
        <dbReference type="SAM" id="SignalP"/>
    </source>
</evidence>
<dbReference type="RefSeq" id="WP_186633114.1">
    <property type="nucleotide sequence ID" value="NZ_JABWQX020000003.1"/>
</dbReference>
<feature type="chain" id="PRO_5044695779" description="Lipoprotein with Yx(FWY)xxD motif" evidence="1">
    <location>
        <begin position="26"/>
        <end position="126"/>
    </location>
</feature>
<dbReference type="InterPro" id="IPR014558">
    <property type="entry name" value="UCP029720"/>
</dbReference>
<feature type="signal peptide" evidence="1">
    <location>
        <begin position="1"/>
        <end position="25"/>
    </location>
</feature>
<keyword evidence="4" id="KW-1185">Reference proteome</keyword>